<keyword evidence="18" id="KW-1185">Reference proteome</keyword>
<dbReference type="Pfam" id="PF00226">
    <property type="entry name" value="DnaJ"/>
    <property type="match status" value="1"/>
</dbReference>
<comment type="catalytic activity">
    <reaction evidence="11">
        <text>[3Fe-4S](1+)-[protein] + Fe(2+)-[Dph3] = [3Fe-4S](0)-[protein] + Fe(3+)-[Dph3]</text>
        <dbReference type="Rhea" id="RHEA:71235"/>
        <dbReference type="Rhea" id="RHEA-COMP:17996"/>
        <dbReference type="Rhea" id="RHEA-COMP:17997"/>
        <dbReference type="Rhea" id="RHEA-COMP:18002"/>
        <dbReference type="Rhea" id="RHEA-COMP:18003"/>
        <dbReference type="ChEBI" id="CHEBI:29033"/>
        <dbReference type="ChEBI" id="CHEBI:29034"/>
        <dbReference type="ChEBI" id="CHEBI:33751"/>
        <dbReference type="ChEBI" id="CHEBI:47402"/>
        <dbReference type="ChEBI" id="CHEBI:83228"/>
    </reaction>
</comment>
<dbReference type="PROSITE" id="PS50076">
    <property type="entry name" value="DNAJ_2"/>
    <property type="match status" value="1"/>
</dbReference>
<dbReference type="InterPro" id="IPR036869">
    <property type="entry name" value="J_dom_sf"/>
</dbReference>
<evidence type="ECO:0000313" key="18">
    <source>
        <dbReference type="Proteomes" id="UP000054538"/>
    </source>
</evidence>
<comment type="similarity">
    <text evidence="5">Belongs to the DPH4 family.</text>
</comment>
<evidence type="ECO:0000256" key="14">
    <source>
        <dbReference type="SAM" id="MobiDB-lite"/>
    </source>
</evidence>
<comment type="function">
    <text evidence="1">Required for the first step of diphthamide biosynthesis, the transfer of 3-amino-3-carboxypropyl from S-adenosyl-L-methionine to a histidine residue. Diphthamide is a post-translational modification of histidine which occurs in elongation factor 2.</text>
</comment>
<dbReference type="PANTHER" id="PTHR21454">
    <property type="entry name" value="DPH3 HOMOLOG-RELATED"/>
    <property type="match status" value="1"/>
</dbReference>
<dbReference type="PROSITE" id="PS51074">
    <property type="entry name" value="DPH_MB"/>
    <property type="match status" value="1"/>
</dbReference>
<dbReference type="InterPro" id="IPR044248">
    <property type="entry name" value="DPH3/4-like"/>
</dbReference>
<keyword evidence="7" id="KW-0479">Metal-binding</keyword>
<name>A0A0D0DYF3_9AGAM</name>
<accession>A0A0D0DYF3</accession>
<evidence type="ECO:0000256" key="2">
    <source>
        <dbReference type="ARBA" id="ARBA00004123"/>
    </source>
</evidence>
<evidence type="ECO:0000256" key="6">
    <source>
        <dbReference type="ARBA" id="ARBA00021797"/>
    </source>
</evidence>
<dbReference type="STRING" id="930991.A0A0D0DYF3"/>
<evidence type="ECO:0000256" key="8">
    <source>
        <dbReference type="ARBA" id="ARBA00023004"/>
    </source>
</evidence>
<organism evidence="17 18">
    <name type="scientific">Paxillus rubicundulus Ve08.2h10</name>
    <dbReference type="NCBI Taxonomy" id="930991"/>
    <lineage>
        <taxon>Eukaryota</taxon>
        <taxon>Fungi</taxon>
        <taxon>Dikarya</taxon>
        <taxon>Basidiomycota</taxon>
        <taxon>Agaricomycotina</taxon>
        <taxon>Agaricomycetes</taxon>
        <taxon>Agaricomycetidae</taxon>
        <taxon>Boletales</taxon>
        <taxon>Paxilineae</taxon>
        <taxon>Paxillaceae</taxon>
        <taxon>Paxillus</taxon>
    </lineage>
</organism>
<dbReference type="GO" id="GO:0046872">
    <property type="term" value="F:metal ion binding"/>
    <property type="evidence" value="ECO:0007669"/>
    <property type="project" value="UniProtKB-KW"/>
</dbReference>
<dbReference type="FunCoup" id="A0A0D0DYF3">
    <property type="interactions" value="148"/>
</dbReference>
<dbReference type="PRINTS" id="PR00625">
    <property type="entry name" value="JDOMAIN"/>
</dbReference>
<evidence type="ECO:0000259" key="15">
    <source>
        <dbReference type="PROSITE" id="PS50076"/>
    </source>
</evidence>
<dbReference type="GO" id="GO:0017183">
    <property type="term" value="P:protein histidyl modification to diphthamide"/>
    <property type="evidence" value="ECO:0007669"/>
    <property type="project" value="UniProtKB-UniPathway"/>
</dbReference>
<keyword evidence="8" id="KW-0408">Iron</keyword>
<dbReference type="HOGENOM" id="CLU_017633_7_1_1"/>
<evidence type="ECO:0000259" key="16">
    <source>
        <dbReference type="PROSITE" id="PS51074"/>
    </source>
</evidence>
<evidence type="ECO:0000256" key="10">
    <source>
        <dbReference type="ARBA" id="ARBA00024032"/>
    </source>
</evidence>
<gene>
    <name evidence="17" type="ORF">PAXRUDRAFT_129024</name>
</gene>
<dbReference type="Proteomes" id="UP000054538">
    <property type="component" value="Unassembled WGS sequence"/>
</dbReference>
<dbReference type="CDD" id="cd06257">
    <property type="entry name" value="DnaJ"/>
    <property type="match status" value="1"/>
</dbReference>
<protein>
    <recommendedName>
        <fullName evidence="12">Diphthamide biosynthesis protein 3</fullName>
    </recommendedName>
    <alternativeName>
        <fullName evidence="6">Diphthamide biosynthesis protein 4</fullName>
    </alternativeName>
</protein>
<dbReference type="PANTHER" id="PTHR21454:SF31">
    <property type="entry name" value="DIPHTHAMIDE BIOSYNTHESIS PROTEIN 3"/>
    <property type="match status" value="1"/>
</dbReference>
<proteinExistence type="inferred from homology"/>
<dbReference type="EMBL" id="KN824826">
    <property type="protein sequence ID" value="KIL00794.1"/>
    <property type="molecule type" value="Genomic_DNA"/>
</dbReference>
<dbReference type="InParanoid" id="A0A0D0DYF3"/>
<dbReference type="Gene3D" id="1.10.287.110">
    <property type="entry name" value="DnaJ domain"/>
    <property type="match status" value="1"/>
</dbReference>
<keyword evidence="9" id="KW-0539">Nucleus</keyword>
<dbReference type="SUPFAM" id="SSF144217">
    <property type="entry name" value="CSL zinc finger"/>
    <property type="match status" value="1"/>
</dbReference>
<comment type="catalytic activity">
    <reaction evidence="13">
        <text>2 [3Fe-4S](0)-[protein] + 2 Fe(2+)-[Dph3] + NADH = 2 [4Fe-4S](1+)-[protein] + 2 [Dph3] + NAD(+) + H(+)</text>
        <dbReference type="Rhea" id="RHEA:71239"/>
        <dbReference type="Rhea" id="RHEA-COMP:17997"/>
        <dbReference type="Rhea" id="RHEA-COMP:17998"/>
        <dbReference type="Rhea" id="RHEA-COMP:18001"/>
        <dbReference type="Rhea" id="RHEA-COMP:18002"/>
        <dbReference type="ChEBI" id="CHEBI:15378"/>
        <dbReference type="ChEBI" id="CHEBI:29033"/>
        <dbReference type="ChEBI" id="CHEBI:33723"/>
        <dbReference type="ChEBI" id="CHEBI:47402"/>
        <dbReference type="ChEBI" id="CHEBI:57540"/>
        <dbReference type="ChEBI" id="CHEBI:57945"/>
        <dbReference type="ChEBI" id="CHEBI:83228"/>
    </reaction>
</comment>
<evidence type="ECO:0000256" key="13">
    <source>
        <dbReference type="ARBA" id="ARBA00048125"/>
    </source>
</evidence>
<feature type="non-terminal residue" evidence="17">
    <location>
        <position position="1"/>
    </location>
</feature>
<dbReference type="Pfam" id="PF05207">
    <property type="entry name" value="Zn_ribbon_CSL"/>
    <property type="match status" value="1"/>
</dbReference>
<dbReference type="AlphaFoldDB" id="A0A0D0DYF3"/>
<evidence type="ECO:0000256" key="12">
    <source>
        <dbReference type="ARBA" id="ARBA00041070"/>
    </source>
</evidence>
<dbReference type="GO" id="GO:0005634">
    <property type="term" value="C:nucleus"/>
    <property type="evidence" value="ECO:0007669"/>
    <property type="project" value="UniProtKB-SubCell"/>
</dbReference>
<dbReference type="GO" id="GO:0005737">
    <property type="term" value="C:cytoplasm"/>
    <property type="evidence" value="ECO:0007669"/>
    <property type="project" value="UniProtKB-SubCell"/>
</dbReference>
<comment type="subcellular location">
    <subcellularLocation>
        <location evidence="3">Cytoplasm</location>
    </subcellularLocation>
    <subcellularLocation>
        <location evidence="2">Nucleus</location>
    </subcellularLocation>
</comment>
<feature type="domain" description="DPH-type MB" evidence="16">
    <location>
        <begin position="88"/>
        <end position="153"/>
    </location>
</feature>
<evidence type="ECO:0000256" key="5">
    <source>
        <dbReference type="ARBA" id="ARBA00006169"/>
    </source>
</evidence>
<feature type="region of interest" description="Disordered" evidence="14">
    <location>
        <begin position="79"/>
        <end position="111"/>
    </location>
</feature>
<feature type="domain" description="J" evidence="15">
    <location>
        <begin position="1"/>
        <end position="75"/>
    </location>
</feature>
<evidence type="ECO:0000256" key="9">
    <source>
        <dbReference type="ARBA" id="ARBA00023242"/>
    </source>
</evidence>
<dbReference type="UniPathway" id="UPA00559"/>
<dbReference type="InterPro" id="IPR007872">
    <property type="entry name" value="DPH_MB_dom"/>
</dbReference>
<evidence type="ECO:0000313" key="17">
    <source>
        <dbReference type="EMBL" id="KIL00794.1"/>
    </source>
</evidence>
<reference evidence="18" key="2">
    <citation type="submission" date="2015-01" db="EMBL/GenBank/DDBJ databases">
        <title>Evolutionary Origins and Diversification of the Mycorrhizal Mutualists.</title>
        <authorList>
            <consortium name="DOE Joint Genome Institute"/>
            <consortium name="Mycorrhizal Genomics Consortium"/>
            <person name="Kohler A."/>
            <person name="Kuo A."/>
            <person name="Nagy L.G."/>
            <person name="Floudas D."/>
            <person name="Copeland A."/>
            <person name="Barry K.W."/>
            <person name="Cichocki N."/>
            <person name="Veneault-Fourrey C."/>
            <person name="LaButti K."/>
            <person name="Lindquist E.A."/>
            <person name="Lipzen A."/>
            <person name="Lundell T."/>
            <person name="Morin E."/>
            <person name="Murat C."/>
            <person name="Riley R."/>
            <person name="Ohm R."/>
            <person name="Sun H."/>
            <person name="Tunlid A."/>
            <person name="Henrissat B."/>
            <person name="Grigoriev I.V."/>
            <person name="Hibbett D.S."/>
            <person name="Martin F."/>
        </authorList>
    </citation>
    <scope>NUCLEOTIDE SEQUENCE [LARGE SCALE GENOMIC DNA]</scope>
    <source>
        <strain evidence="18">Ve08.2h10</strain>
    </source>
</reference>
<dbReference type="InterPro" id="IPR036671">
    <property type="entry name" value="DPH_MB_sf"/>
</dbReference>
<evidence type="ECO:0000256" key="7">
    <source>
        <dbReference type="ARBA" id="ARBA00022723"/>
    </source>
</evidence>
<sequence>DFYSLLCIPRDAPSTDIKIAYHRILLLSHPDKQFRPHVGTSGDRSRPGDVDIALLKEAYTILSDPSSRAAYDRLLRREANAKSRGPRPAQVVSLEEFTPEERGEDEDEETTGQEWHYGCRCGGTYRITEDDMENGKHLVGCESCSEVIWVGYELAEDEGEPVRDGGDGDTTARYFYHIDAFRVSLRGSSYGTRN</sequence>
<evidence type="ECO:0000256" key="1">
    <source>
        <dbReference type="ARBA" id="ARBA00003474"/>
    </source>
</evidence>
<feature type="compositionally biased region" description="Acidic residues" evidence="14">
    <location>
        <begin position="102"/>
        <end position="111"/>
    </location>
</feature>
<comment type="pathway">
    <text evidence="4">Protein modification; peptidyl-diphthamide biosynthesis.</text>
</comment>
<evidence type="ECO:0000256" key="11">
    <source>
        <dbReference type="ARBA" id="ARBA00036267"/>
    </source>
</evidence>
<dbReference type="InterPro" id="IPR001623">
    <property type="entry name" value="DnaJ_domain"/>
</dbReference>
<dbReference type="Gene3D" id="3.10.660.10">
    <property type="entry name" value="DPH Zinc finger"/>
    <property type="match status" value="1"/>
</dbReference>
<evidence type="ECO:0000256" key="4">
    <source>
        <dbReference type="ARBA" id="ARBA00005156"/>
    </source>
</evidence>
<evidence type="ECO:0000256" key="3">
    <source>
        <dbReference type="ARBA" id="ARBA00004496"/>
    </source>
</evidence>
<dbReference type="SUPFAM" id="SSF46565">
    <property type="entry name" value="Chaperone J-domain"/>
    <property type="match status" value="1"/>
</dbReference>
<dbReference type="OrthoDB" id="445556at2759"/>
<reference evidence="17 18" key="1">
    <citation type="submission" date="2014-04" db="EMBL/GenBank/DDBJ databases">
        <authorList>
            <consortium name="DOE Joint Genome Institute"/>
            <person name="Kuo A."/>
            <person name="Kohler A."/>
            <person name="Jargeat P."/>
            <person name="Nagy L.G."/>
            <person name="Floudas D."/>
            <person name="Copeland A."/>
            <person name="Barry K.W."/>
            <person name="Cichocki N."/>
            <person name="Veneault-Fourrey C."/>
            <person name="LaButti K."/>
            <person name="Lindquist E.A."/>
            <person name="Lipzen A."/>
            <person name="Lundell T."/>
            <person name="Morin E."/>
            <person name="Murat C."/>
            <person name="Sun H."/>
            <person name="Tunlid A."/>
            <person name="Henrissat B."/>
            <person name="Grigoriev I.V."/>
            <person name="Hibbett D.S."/>
            <person name="Martin F."/>
            <person name="Nordberg H.P."/>
            <person name="Cantor M.N."/>
            <person name="Hua S.X."/>
        </authorList>
    </citation>
    <scope>NUCLEOTIDE SEQUENCE [LARGE SCALE GENOMIC DNA]</scope>
    <source>
        <strain evidence="17 18">Ve08.2h10</strain>
    </source>
</reference>
<comment type="similarity">
    <text evidence="10">Belongs to the DPH3 family.</text>
</comment>